<organism evidence="1 2">
    <name type="scientific">Roseivirga thermotolerans</name>
    <dbReference type="NCBI Taxonomy" id="1758176"/>
    <lineage>
        <taxon>Bacteria</taxon>
        <taxon>Pseudomonadati</taxon>
        <taxon>Bacteroidota</taxon>
        <taxon>Cytophagia</taxon>
        <taxon>Cytophagales</taxon>
        <taxon>Roseivirgaceae</taxon>
        <taxon>Roseivirga</taxon>
    </lineage>
</organism>
<evidence type="ECO:0000313" key="1">
    <source>
        <dbReference type="EMBL" id="GHE71432.1"/>
    </source>
</evidence>
<sequence>MKVVYIIIFLLALPSLTYPQHHIAGLVVDRQGTPIPYATIGIYTKNIGTYSFENGLFSLSIPKNYLQEKLTVSCIGYETISVEIGPLLNQDRITITLKESISHLNDVLVTPKKNTTHLRPTGIMQSISNGDISIAFPHRGSEVGLVIDNGGQPVVLNKISVKFKVQRLDSILLQARIYTLNAEKSPGDLLEHRLIKKVRAADGECHFDLKETLQIQGPVFISFQWLADAAHVANIDQYNATENEVIMKYMTSEFKNHSITLYNKKKISVRNELGKEVWSAKMANRDIAFLKTESEKIPKVSFLTTKAAGTTLYRSHSLGRWYRYDQNLIAWIE</sequence>
<accession>A0ABQ3I7M8</accession>
<dbReference type="RefSeq" id="WP_189631037.1">
    <property type="nucleotide sequence ID" value="NZ_BNAG01000004.1"/>
</dbReference>
<dbReference type="InterPro" id="IPR008969">
    <property type="entry name" value="CarboxyPept-like_regulatory"/>
</dbReference>
<dbReference type="SUPFAM" id="SSF49464">
    <property type="entry name" value="Carboxypeptidase regulatory domain-like"/>
    <property type="match status" value="1"/>
</dbReference>
<name>A0ABQ3I7M8_9BACT</name>
<dbReference type="EMBL" id="BNAG01000004">
    <property type="protein sequence ID" value="GHE71432.1"/>
    <property type="molecule type" value="Genomic_DNA"/>
</dbReference>
<comment type="caution">
    <text evidence="1">The sequence shown here is derived from an EMBL/GenBank/DDBJ whole genome shotgun (WGS) entry which is preliminary data.</text>
</comment>
<reference evidence="2" key="1">
    <citation type="journal article" date="2019" name="Int. J. Syst. Evol. Microbiol.">
        <title>The Global Catalogue of Microorganisms (GCM) 10K type strain sequencing project: providing services to taxonomists for standard genome sequencing and annotation.</title>
        <authorList>
            <consortium name="The Broad Institute Genomics Platform"/>
            <consortium name="The Broad Institute Genome Sequencing Center for Infectious Disease"/>
            <person name="Wu L."/>
            <person name="Ma J."/>
        </authorList>
    </citation>
    <scope>NUCLEOTIDE SEQUENCE [LARGE SCALE GENOMIC DNA]</scope>
    <source>
        <strain evidence="2">CGMCC 1.15111</strain>
    </source>
</reference>
<dbReference type="Gene3D" id="2.60.40.1120">
    <property type="entry name" value="Carboxypeptidase-like, regulatory domain"/>
    <property type="match status" value="1"/>
</dbReference>
<gene>
    <name evidence="1" type="ORF">GCM10011340_29270</name>
</gene>
<dbReference type="Proteomes" id="UP000658258">
    <property type="component" value="Unassembled WGS sequence"/>
</dbReference>
<keyword evidence="2" id="KW-1185">Reference proteome</keyword>
<evidence type="ECO:0008006" key="3">
    <source>
        <dbReference type="Google" id="ProtNLM"/>
    </source>
</evidence>
<evidence type="ECO:0000313" key="2">
    <source>
        <dbReference type="Proteomes" id="UP000658258"/>
    </source>
</evidence>
<proteinExistence type="predicted"/>
<dbReference type="Pfam" id="PF13715">
    <property type="entry name" value="CarbopepD_reg_2"/>
    <property type="match status" value="1"/>
</dbReference>
<protein>
    <recommendedName>
        <fullName evidence="3">Carboxypeptidase-like regulatory domain-containing protein</fullName>
    </recommendedName>
</protein>